<reference evidence="2" key="2">
    <citation type="journal article" date="2015" name="Fish Shellfish Immunol.">
        <title>Early steps in the European eel (Anguilla anguilla)-Vibrio vulnificus interaction in the gills: Role of the RtxA13 toxin.</title>
        <authorList>
            <person name="Callol A."/>
            <person name="Pajuelo D."/>
            <person name="Ebbesson L."/>
            <person name="Teles M."/>
            <person name="MacKenzie S."/>
            <person name="Amaro C."/>
        </authorList>
    </citation>
    <scope>NUCLEOTIDE SEQUENCE</scope>
</reference>
<dbReference type="AlphaFoldDB" id="A0A0E9UF60"/>
<accession>A0A0E9UF60</accession>
<protein>
    <submittedName>
        <fullName evidence="2">Uncharacterized protein</fullName>
    </submittedName>
</protein>
<sequence>MGFLRVQPARGRPSACCVQPLPGETTSKTPFSARKIAEKLGGEELFPDRPLSSWGTAATDGNTPSTKLT</sequence>
<feature type="region of interest" description="Disordered" evidence="1">
    <location>
        <begin position="41"/>
        <end position="69"/>
    </location>
</feature>
<feature type="region of interest" description="Disordered" evidence="1">
    <location>
        <begin position="1"/>
        <end position="28"/>
    </location>
</feature>
<reference evidence="2" key="1">
    <citation type="submission" date="2014-11" db="EMBL/GenBank/DDBJ databases">
        <authorList>
            <person name="Amaro Gonzalez C."/>
        </authorList>
    </citation>
    <scope>NUCLEOTIDE SEQUENCE</scope>
</reference>
<proteinExistence type="predicted"/>
<evidence type="ECO:0000313" key="2">
    <source>
        <dbReference type="EMBL" id="JAH64494.1"/>
    </source>
</evidence>
<evidence type="ECO:0000256" key="1">
    <source>
        <dbReference type="SAM" id="MobiDB-lite"/>
    </source>
</evidence>
<name>A0A0E9UF60_ANGAN</name>
<organism evidence="2">
    <name type="scientific">Anguilla anguilla</name>
    <name type="common">European freshwater eel</name>
    <name type="synonym">Muraena anguilla</name>
    <dbReference type="NCBI Taxonomy" id="7936"/>
    <lineage>
        <taxon>Eukaryota</taxon>
        <taxon>Metazoa</taxon>
        <taxon>Chordata</taxon>
        <taxon>Craniata</taxon>
        <taxon>Vertebrata</taxon>
        <taxon>Euteleostomi</taxon>
        <taxon>Actinopterygii</taxon>
        <taxon>Neopterygii</taxon>
        <taxon>Teleostei</taxon>
        <taxon>Anguilliformes</taxon>
        <taxon>Anguillidae</taxon>
        <taxon>Anguilla</taxon>
    </lineage>
</organism>
<feature type="compositionally biased region" description="Polar residues" evidence="1">
    <location>
        <begin position="53"/>
        <end position="69"/>
    </location>
</feature>
<dbReference type="EMBL" id="GBXM01044083">
    <property type="protein sequence ID" value="JAH64494.1"/>
    <property type="molecule type" value="Transcribed_RNA"/>
</dbReference>